<evidence type="ECO:0000256" key="10">
    <source>
        <dbReference type="RuleBase" id="RU004004"/>
    </source>
</evidence>
<dbReference type="Pfam" id="PF21305">
    <property type="entry name" value="type_II_gspD_N0"/>
    <property type="match status" value="1"/>
</dbReference>
<dbReference type="HOGENOM" id="CLU_006756_1_1_4"/>
<feature type="region of interest" description="Disordered" evidence="11">
    <location>
        <begin position="641"/>
        <end position="667"/>
    </location>
</feature>
<evidence type="ECO:0000256" key="5">
    <source>
        <dbReference type="ARBA" id="ARBA00022692"/>
    </source>
</evidence>
<evidence type="ECO:0000256" key="2">
    <source>
        <dbReference type="ARBA" id="ARBA00006980"/>
    </source>
</evidence>
<evidence type="ECO:0000313" key="15">
    <source>
        <dbReference type="EMBL" id="BAN35141.1"/>
    </source>
</evidence>
<gene>
    <name evidence="15" type="ORF">SCD_n01314</name>
</gene>
<comment type="subcellular location">
    <subcellularLocation>
        <location evidence="1 10">Cell outer membrane</location>
    </subcellularLocation>
</comment>
<dbReference type="GO" id="GO:0015627">
    <property type="term" value="C:type II protein secretion system complex"/>
    <property type="evidence" value="ECO:0007669"/>
    <property type="project" value="InterPro"/>
</dbReference>
<protein>
    <submittedName>
        <fullName evidence="15">Type II and III secretion system protein</fullName>
    </submittedName>
</protein>
<proteinExistence type="inferred from homology"/>
<dbReference type="PANTHER" id="PTHR30332:SF24">
    <property type="entry name" value="SECRETIN GSPD-RELATED"/>
    <property type="match status" value="1"/>
</dbReference>
<dbReference type="PANTHER" id="PTHR30332">
    <property type="entry name" value="PROBABLE GENERAL SECRETION PATHWAY PROTEIN D"/>
    <property type="match status" value="1"/>
</dbReference>
<dbReference type="Pfam" id="PF03958">
    <property type="entry name" value="Secretin_N"/>
    <property type="match status" value="3"/>
</dbReference>
<dbReference type="NCBIfam" id="TIGR02517">
    <property type="entry name" value="type_II_gspD"/>
    <property type="match status" value="1"/>
</dbReference>
<dbReference type="InterPro" id="IPR038591">
    <property type="entry name" value="NolW-like_sf"/>
</dbReference>
<dbReference type="InterPro" id="IPR049371">
    <property type="entry name" value="GspD-like_N0"/>
</dbReference>
<evidence type="ECO:0000256" key="9">
    <source>
        <dbReference type="ARBA" id="ARBA00023237"/>
    </source>
</evidence>
<feature type="compositionally biased region" description="Basic and acidic residues" evidence="11">
    <location>
        <begin position="641"/>
        <end position="653"/>
    </location>
</feature>
<dbReference type="InterPro" id="IPR013356">
    <property type="entry name" value="T2SS_GspD"/>
</dbReference>
<keyword evidence="8" id="KW-0472">Membrane</keyword>
<dbReference type="STRING" id="1163617.SCD_n01314"/>
<keyword evidence="6" id="KW-0732">Signal</keyword>
<dbReference type="eggNOG" id="COG1450">
    <property type="taxonomic scope" value="Bacteria"/>
</dbReference>
<feature type="domain" description="NolW-like" evidence="13">
    <location>
        <begin position="174"/>
        <end position="250"/>
    </location>
</feature>
<dbReference type="InterPro" id="IPR004846">
    <property type="entry name" value="T2SS/T3SS_dom"/>
</dbReference>
<feature type="domain" description="Type II/III secretion system secretin-like" evidence="12">
    <location>
        <begin position="427"/>
        <end position="595"/>
    </location>
</feature>
<dbReference type="KEGG" id="sdr:SCD_n01314"/>
<dbReference type="InterPro" id="IPR050810">
    <property type="entry name" value="Bact_Secretion_Sys_Channel"/>
</dbReference>
<dbReference type="InterPro" id="IPR001775">
    <property type="entry name" value="GspD/PilQ"/>
</dbReference>
<dbReference type="PRINTS" id="PR00811">
    <property type="entry name" value="BCTERIALGSPD"/>
</dbReference>
<name>S6AGJ8_SULDS</name>
<feature type="domain" description="NolW-like" evidence="13">
    <location>
        <begin position="257"/>
        <end position="341"/>
    </location>
</feature>
<evidence type="ECO:0000313" key="16">
    <source>
        <dbReference type="Proteomes" id="UP000015559"/>
    </source>
</evidence>
<dbReference type="AlphaFoldDB" id="S6AGJ8"/>
<keyword evidence="9" id="KW-0998">Cell outer membrane</keyword>
<organism evidence="15 16">
    <name type="scientific">Sulfuricella denitrificans (strain DSM 22764 / NBRC 105220 / skB26)</name>
    <dbReference type="NCBI Taxonomy" id="1163617"/>
    <lineage>
        <taxon>Bacteria</taxon>
        <taxon>Pseudomonadati</taxon>
        <taxon>Pseudomonadota</taxon>
        <taxon>Betaproteobacteria</taxon>
        <taxon>Nitrosomonadales</taxon>
        <taxon>Sulfuricellaceae</taxon>
        <taxon>Sulfuricella</taxon>
    </lineage>
</organism>
<evidence type="ECO:0000256" key="11">
    <source>
        <dbReference type="SAM" id="MobiDB-lite"/>
    </source>
</evidence>
<evidence type="ECO:0000256" key="4">
    <source>
        <dbReference type="ARBA" id="ARBA00022452"/>
    </source>
</evidence>
<comment type="similarity">
    <text evidence="2">Belongs to the bacterial secretin family. GSP D subfamily.</text>
</comment>
<evidence type="ECO:0000259" key="13">
    <source>
        <dbReference type="Pfam" id="PF03958"/>
    </source>
</evidence>
<feature type="domain" description="NolW-like" evidence="13">
    <location>
        <begin position="109"/>
        <end position="168"/>
    </location>
</feature>
<reference evidence="15 16" key="1">
    <citation type="journal article" date="2012" name="Appl. Environ. Microbiol.">
        <title>Draft genome sequence of a psychrotolerant sulfur-oxidizing bacterium, Sulfuricella denitrificans skB26, and proteomic insights into cold adaptation.</title>
        <authorList>
            <person name="Watanabe T."/>
            <person name="Kojima H."/>
            <person name="Fukui M."/>
        </authorList>
    </citation>
    <scope>NUCLEOTIDE SEQUENCE [LARGE SCALE GENOMIC DNA]</scope>
    <source>
        <strain evidence="16">skB26</strain>
    </source>
</reference>
<dbReference type="GO" id="GO:0009279">
    <property type="term" value="C:cell outer membrane"/>
    <property type="evidence" value="ECO:0007669"/>
    <property type="project" value="UniProtKB-SubCell"/>
</dbReference>
<dbReference type="InterPro" id="IPR005644">
    <property type="entry name" value="NolW-like"/>
</dbReference>
<sequence>MVSAHAEEEQVTLNFVNADIESVVKAVGVITGKNFVIDPRVKGTVNIVSSKPVPRSLTYQILLSALRLQGFSAVEGSGVVKIVPEADAKQNFSITTGKSLAVSGDRIVTQVYPLQYESAAQLVPVLRPLIGPNNTISAYPNTNTLVITDYADNIKRINKIIDSIDQPSNGELVVIKLKYASALDLAQQLSRLLVEGLATAPGAPGAVTGEPGLRFMVTPDVRTNSLLIRSDNPAQITRVRSLVTQMDTPSSDSGNMHVVYLRNAEASKLAETLRAILSGEVRSAQTAVAGQPPVAGGAQAPAGAGIVQADPSTNSLIITAPENIYNSLRAVIDKLDARRAQVFVEALIAEVTLDKAAEFGIQWQSPLSSDSANRAVVGGVNFGSGGSNIVNLATGSALPATGFNLGLLRRITVGGKEIAGLTALARALQSDVNANILSTPNLLTMDNEEAKIVIGKNVPFITGSYAQAAAVTGGSVSVNPFQTIERKDVGLTLKVKPQVAEGGTVKLQILQEVSSIQDTTNQAGIITNKRSIESTVLVDDGEIIVLGGLIQDDVQDGVDKVPGLGDIPILGSLFRYEKRKHVKTNLMVFLRPVVLRNSVASESLTGDRYDYIRNVQSKTQMGSHLLLPDIVAPQLPELKKKKEEAGKVNDAKEMVAPPKQADVVPSP</sequence>
<dbReference type="Proteomes" id="UP000015559">
    <property type="component" value="Chromosome"/>
</dbReference>
<accession>S6AGJ8</accession>
<evidence type="ECO:0000259" key="14">
    <source>
        <dbReference type="Pfam" id="PF21305"/>
    </source>
</evidence>
<feature type="domain" description="GspD-like N0" evidence="14">
    <location>
        <begin position="13"/>
        <end position="82"/>
    </location>
</feature>
<keyword evidence="5" id="KW-0812">Transmembrane</keyword>
<evidence type="ECO:0000256" key="8">
    <source>
        <dbReference type="ARBA" id="ARBA00023136"/>
    </source>
</evidence>
<evidence type="ECO:0000259" key="12">
    <source>
        <dbReference type="Pfam" id="PF00263"/>
    </source>
</evidence>
<dbReference type="EMBL" id="AP013066">
    <property type="protein sequence ID" value="BAN35141.1"/>
    <property type="molecule type" value="Genomic_DNA"/>
</dbReference>
<keyword evidence="3 10" id="KW-0813">Transport</keyword>
<keyword evidence="4" id="KW-1134">Transmembrane beta strand</keyword>
<dbReference type="Pfam" id="PF00263">
    <property type="entry name" value="Secretin"/>
    <property type="match status" value="1"/>
</dbReference>
<keyword evidence="7" id="KW-0653">Protein transport</keyword>
<dbReference type="OrthoDB" id="9779724at2"/>
<keyword evidence="16" id="KW-1185">Reference proteome</keyword>
<evidence type="ECO:0000256" key="7">
    <source>
        <dbReference type="ARBA" id="ARBA00022927"/>
    </source>
</evidence>
<evidence type="ECO:0000256" key="6">
    <source>
        <dbReference type="ARBA" id="ARBA00022729"/>
    </source>
</evidence>
<evidence type="ECO:0000256" key="3">
    <source>
        <dbReference type="ARBA" id="ARBA00022448"/>
    </source>
</evidence>
<dbReference type="Gene3D" id="3.30.1370.120">
    <property type="match status" value="3"/>
</dbReference>
<evidence type="ECO:0000256" key="1">
    <source>
        <dbReference type="ARBA" id="ARBA00004442"/>
    </source>
</evidence>
<dbReference type="GO" id="GO:0015628">
    <property type="term" value="P:protein secretion by the type II secretion system"/>
    <property type="evidence" value="ECO:0007669"/>
    <property type="project" value="InterPro"/>
</dbReference>